<dbReference type="OrthoDB" id="9993796at2759"/>
<feature type="domain" description="FAD-binding" evidence="6">
    <location>
        <begin position="297"/>
        <end position="329"/>
    </location>
</feature>
<dbReference type="Proteomes" id="UP000572817">
    <property type="component" value="Unassembled WGS sequence"/>
</dbReference>
<comment type="caution">
    <text evidence="7">The sequence shown here is derived from an EMBL/GenBank/DDBJ whole genome shotgun (WGS) entry which is preliminary data.</text>
</comment>
<dbReference type="GO" id="GO:0004497">
    <property type="term" value="F:monooxygenase activity"/>
    <property type="evidence" value="ECO:0007669"/>
    <property type="project" value="UniProtKB-KW"/>
</dbReference>
<evidence type="ECO:0000313" key="7">
    <source>
        <dbReference type="EMBL" id="KAF4308697.1"/>
    </source>
</evidence>
<dbReference type="Pfam" id="PF13450">
    <property type="entry name" value="NAD_binding_8"/>
    <property type="match status" value="1"/>
</dbReference>
<dbReference type="PANTHER" id="PTHR13789:SF215">
    <property type="entry name" value="FAD-BINDING DOMAIN-CONTAINING PROTEIN-RELATED"/>
    <property type="match status" value="1"/>
</dbReference>
<name>A0A8H4NAW1_9PEZI</name>
<dbReference type="AlphaFoldDB" id="A0A8H4NAW1"/>
<keyword evidence="5" id="KW-0503">Monooxygenase</keyword>
<keyword evidence="2" id="KW-0285">Flavoprotein</keyword>
<dbReference type="GO" id="GO:0071949">
    <property type="term" value="F:FAD binding"/>
    <property type="evidence" value="ECO:0007669"/>
    <property type="project" value="InterPro"/>
</dbReference>
<dbReference type="Pfam" id="PF01494">
    <property type="entry name" value="FAD_binding_3"/>
    <property type="match status" value="1"/>
</dbReference>
<evidence type="ECO:0000256" key="4">
    <source>
        <dbReference type="ARBA" id="ARBA00023002"/>
    </source>
</evidence>
<dbReference type="InterPro" id="IPR002938">
    <property type="entry name" value="FAD-bd"/>
</dbReference>
<comment type="similarity">
    <text evidence="1">Belongs to the paxM FAD-dependent monooxygenase family.</text>
</comment>
<reference evidence="7" key="1">
    <citation type="submission" date="2020-04" db="EMBL/GenBank/DDBJ databases">
        <title>Genome Assembly and Annotation of Botryosphaeria dothidea sdau 11-99, a Latent Pathogen of Apple Fruit Ring Rot in China.</title>
        <authorList>
            <person name="Yu C."/>
            <person name="Diao Y."/>
            <person name="Lu Q."/>
            <person name="Zhao J."/>
            <person name="Cui S."/>
            <person name="Peng C."/>
            <person name="He B."/>
            <person name="Liu H."/>
        </authorList>
    </citation>
    <scope>NUCLEOTIDE SEQUENCE [LARGE SCALE GENOMIC DNA]</scope>
    <source>
        <strain evidence="7">Sdau11-99</strain>
    </source>
</reference>
<evidence type="ECO:0000256" key="5">
    <source>
        <dbReference type="ARBA" id="ARBA00023033"/>
    </source>
</evidence>
<organism evidence="7 8">
    <name type="scientific">Botryosphaeria dothidea</name>
    <dbReference type="NCBI Taxonomy" id="55169"/>
    <lineage>
        <taxon>Eukaryota</taxon>
        <taxon>Fungi</taxon>
        <taxon>Dikarya</taxon>
        <taxon>Ascomycota</taxon>
        <taxon>Pezizomycotina</taxon>
        <taxon>Dothideomycetes</taxon>
        <taxon>Dothideomycetes incertae sedis</taxon>
        <taxon>Botryosphaeriales</taxon>
        <taxon>Botryosphaeriaceae</taxon>
        <taxon>Botryosphaeria</taxon>
    </lineage>
</organism>
<evidence type="ECO:0000256" key="1">
    <source>
        <dbReference type="ARBA" id="ARBA00007992"/>
    </source>
</evidence>
<gene>
    <name evidence="7" type="ORF">GTA08_BOTSDO04844</name>
</gene>
<accession>A0A8H4NAW1</accession>
<keyword evidence="3" id="KW-0274">FAD</keyword>
<dbReference type="InterPro" id="IPR050493">
    <property type="entry name" value="FAD-dep_Monooxygenase_BioMet"/>
</dbReference>
<dbReference type="Gene3D" id="3.50.50.60">
    <property type="entry name" value="FAD/NAD(P)-binding domain"/>
    <property type="match status" value="1"/>
</dbReference>
<protein>
    <submittedName>
        <fullName evidence="7">Salicylate hydroxylase</fullName>
    </submittedName>
</protein>
<sequence>MSSNAPLDVGIVGGGIAGLSAAIALKRGGHNVEIYEKRNFGQDAGITLAIAPNAGKVYQKWGFDLQAECGGVEAFQVRHVDGASANVVWRDDWKEFPKIYGSKVIFLRHGDVHSGLLRLLDATEGLPAVVSTEIEVTGVNCEKGLIYMADGSVVQKDLVVLANGLNGKFLKQITGEDCPLQDTGLSFFRYLIPNSDVLEDSQTGPLFKDEPDEICFFPHFASGASIVTYLCEGGKTRAVNVFAKRLPGEGGKRDRGAKISRDELLSIANNFHPSIQAMLEKAPEDRIFSYPLMTRDPVQKYTNGRAVTIGDAAHVMKPQQGQGASIAIESTGCLEILFNGIGKDQVQERLALFEKLRLGRCGPVHVFSNMLIGPDGHRWMVEKVKPFWDESRPLPPPGSRPLSLPFRNFIYGFNVVEDTEQALAAQQANGPVNGNGFAAH</sequence>
<dbReference type="PANTHER" id="PTHR13789">
    <property type="entry name" value="MONOOXYGENASE"/>
    <property type="match status" value="1"/>
</dbReference>
<proteinExistence type="inferred from homology"/>
<evidence type="ECO:0000256" key="3">
    <source>
        <dbReference type="ARBA" id="ARBA00022827"/>
    </source>
</evidence>
<dbReference type="EMBL" id="WWBZ02000022">
    <property type="protein sequence ID" value="KAF4308697.1"/>
    <property type="molecule type" value="Genomic_DNA"/>
</dbReference>
<dbReference type="PRINTS" id="PR00420">
    <property type="entry name" value="RNGMNOXGNASE"/>
</dbReference>
<evidence type="ECO:0000313" key="8">
    <source>
        <dbReference type="Proteomes" id="UP000572817"/>
    </source>
</evidence>
<evidence type="ECO:0000259" key="6">
    <source>
        <dbReference type="Pfam" id="PF01494"/>
    </source>
</evidence>
<evidence type="ECO:0000256" key="2">
    <source>
        <dbReference type="ARBA" id="ARBA00022630"/>
    </source>
</evidence>
<keyword evidence="8" id="KW-1185">Reference proteome</keyword>
<dbReference type="InterPro" id="IPR036188">
    <property type="entry name" value="FAD/NAD-bd_sf"/>
</dbReference>
<dbReference type="SUPFAM" id="SSF51905">
    <property type="entry name" value="FAD/NAD(P)-binding domain"/>
    <property type="match status" value="1"/>
</dbReference>
<keyword evidence="4" id="KW-0560">Oxidoreductase</keyword>